<accession>A0A5C8KAV2</accession>
<evidence type="ECO:0000256" key="4">
    <source>
        <dbReference type="ARBA" id="ARBA00022989"/>
    </source>
</evidence>
<dbReference type="GO" id="GO:0005886">
    <property type="term" value="C:plasma membrane"/>
    <property type="evidence" value="ECO:0007669"/>
    <property type="project" value="UniProtKB-SubCell"/>
</dbReference>
<feature type="domain" description="RDD" evidence="7">
    <location>
        <begin position="23"/>
        <end position="161"/>
    </location>
</feature>
<dbReference type="EMBL" id="VRTY01000023">
    <property type="protein sequence ID" value="TXK48646.1"/>
    <property type="molecule type" value="Genomic_DNA"/>
</dbReference>
<evidence type="ECO:0000313" key="9">
    <source>
        <dbReference type="Proteomes" id="UP000321926"/>
    </source>
</evidence>
<dbReference type="Pfam" id="PF06271">
    <property type="entry name" value="RDD"/>
    <property type="match status" value="1"/>
</dbReference>
<keyword evidence="5 6" id="KW-0472">Membrane</keyword>
<organism evidence="8 9">
    <name type="scientific">Pontibacter qinzhouensis</name>
    <dbReference type="NCBI Taxonomy" id="2603253"/>
    <lineage>
        <taxon>Bacteria</taxon>
        <taxon>Pseudomonadati</taxon>
        <taxon>Bacteroidota</taxon>
        <taxon>Cytophagia</taxon>
        <taxon>Cytophagales</taxon>
        <taxon>Hymenobacteraceae</taxon>
        <taxon>Pontibacter</taxon>
    </lineage>
</organism>
<dbReference type="AlphaFoldDB" id="A0A5C8KAV2"/>
<reference evidence="8 9" key="1">
    <citation type="submission" date="2019-08" db="EMBL/GenBank/DDBJ databases">
        <authorList>
            <person name="Shi S."/>
        </authorList>
    </citation>
    <scope>NUCLEOTIDE SEQUENCE [LARGE SCALE GENOMIC DNA]</scope>
    <source>
        <strain evidence="8 9">GY10130</strain>
    </source>
</reference>
<keyword evidence="9" id="KW-1185">Reference proteome</keyword>
<dbReference type="OrthoDB" id="9793824at2"/>
<comment type="caution">
    <text evidence="8">The sequence shown here is derived from an EMBL/GenBank/DDBJ whole genome shotgun (WGS) entry which is preliminary data.</text>
</comment>
<keyword evidence="2" id="KW-1003">Cell membrane</keyword>
<evidence type="ECO:0000256" key="1">
    <source>
        <dbReference type="ARBA" id="ARBA00004651"/>
    </source>
</evidence>
<keyword evidence="3 6" id="KW-0812">Transmembrane</keyword>
<evidence type="ECO:0000256" key="6">
    <source>
        <dbReference type="SAM" id="Phobius"/>
    </source>
</evidence>
<keyword evidence="4 6" id="KW-1133">Transmembrane helix</keyword>
<evidence type="ECO:0000256" key="3">
    <source>
        <dbReference type="ARBA" id="ARBA00022692"/>
    </source>
</evidence>
<dbReference type="Proteomes" id="UP000321926">
    <property type="component" value="Unassembled WGS sequence"/>
</dbReference>
<protein>
    <submittedName>
        <fullName evidence="8">RDD family protein</fullName>
    </submittedName>
</protein>
<comment type="subcellular location">
    <subcellularLocation>
        <location evidence="1">Cell membrane</location>
        <topology evidence="1">Multi-pass membrane protein</topology>
    </subcellularLocation>
</comment>
<dbReference type="PANTHER" id="PTHR36115">
    <property type="entry name" value="PROLINE-RICH ANTIGEN HOMOLOG-RELATED"/>
    <property type="match status" value="1"/>
</dbReference>
<dbReference type="RefSeq" id="WP_147921236.1">
    <property type="nucleotide sequence ID" value="NZ_VRTY01000023.1"/>
</dbReference>
<feature type="transmembrane region" description="Helical" evidence="6">
    <location>
        <begin position="25"/>
        <end position="46"/>
    </location>
</feature>
<sequence>MLRVQLTPTPVIQRSSLYGDQTIRFVAFLIDSILLVFFYSLIFYSITNQQHALPSWSLGNLQSNFQVGMVAEVVEKLFITPYFLLAHWLYYTLLEASPRQATIGKFVLGLQVTDLHGKPLNLAKSNIRYIVKVVLAAPVLIGFLLIINERRKQVLHDYIAKTVVVSIQKYSKNTIIS</sequence>
<evidence type="ECO:0000259" key="7">
    <source>
        <dbReference type="Pfam" id="PF06271"/>
    </source>
</evidence>
<proteinExistence type="predicted"/>
<feature type="transmembrane region" description="Helical" evidence="6">
    <location>
        <begin position="129"/>
        <end position="147"/>
    </location>
</feature>
<gene>
    <name evidence="8" type="ORF">FVR03_08080</name>
</gene>
<evidence type="ECO:0000256" key="5">
    <source>
        <dbReference type="ARBA" id="ARBA00023136"/>
    </source>
</evidence>
<name>A0A5C8KAV2_9BACT</name>
<dbReference type="InterPro" id="IPR051791">
    <property type="entry name" value="Pra-immunoreactive"/>
</dbReference>
<dbReference type="InterPro" id="IPR010432">
    <property type="entry name" value="RDD"/>
</dbReference>
<evidence type="ECO:0000256" key="2">
    <source>
        <dbReference type="ARBA" id="ARBA00022475"/>
    </source>
</evidence>
<evidence type="ECO:0000313" key="8">
    <source>
        <dbReference type="EMBL" id="TXK48646.1"/>
    </source>
</evidence>